<dbReference type="RefSeq" id="WP_007028836.1">
    <property type="nucleotide sequence ID" value="NZ_AOHO01000026.1"/>
</dbReference>
<evidence type="ECO:0000259" key="5">
    <source>
        <dbReference type="PROSITE" id="PS50937"/>
    </source>
</evidence>
<evidence type="ECO:0000256" key="4">
    <source>
        <dbReference type="ARBA" id="ARBA00023163"/>
    </source>
</evidence>
<dbReference type="Proteomes" id="UP000054226">
    <property type="component" value="Unassembled WGS sequence"/>
</dbReference>
<evidence type="ECO:0000256" key="1">
    <source>
        <dbReference type="ARBA" id="ARBA00022491"/>
    </source>
</evidence>
<dbReference type="OrthoDB" id="9802039at2"/>
<evidence type="ECO:0000256" key="2">
    <source>
        <dbReference type="ARBA" id="ARBA00023015"/>
    </source>
</evidence>
<dbReference type="InterPro" id="IPR000551">
    <property type="entry name" value="MerR-type_HTH_dom"/>
</dbReference>
<dbReference type="PANTHER" id="PTHR30204:SF69">
    <property type="entry name" value="MERR-FAMILY TRANSCRIPTIONAL REGULATOR"/>
    <property type="match status" value="1"/>
</dbReference>
<keyword evidence="3" id="KW-0238">DNA-binding</keyword>
<dbReference type="GO" id="GO:0003677">
    <property type="term" value="F:DNA binding"/>
    <property type="evidence" value="ECO:0007669"/>
    <property type="project" value="UniProtKB-KW"/>
</dbReference>
<keyword evidence="4" id="KW-0804">Transcription</keyword>
<evidence type="ECO:0000256" key="3">
    <source>
        <dbReference type="ARBA" id="ARBA00023125"/>
    </source>
</evidence>
<dbReference type="SMART" id="SM00422">
    <property type="entry name" value="HTH_MERR"/>
    <property type="match status" value="1"/>
</dbReference>
<keyword evidence="1" id="KW-0678">Repressor</keyword>
<reference evidence="6 7" key="1">
    <citation type="journal article" date="2013" name="Genome Announc.">
        <title>Draft Genome Sequence of Amycolatopsis decaplanina Strain DSM 44594T.</title>
        <authorList>
            <person name="Kaur N."/>
            <person name="Kumar S."/>
            <person name="Bala M."/>
            <person name="Raghava G.P."/>
            <person name="Mayilraj S."/>
        </authorList>
    </citation>
    <scope>NUCLEOTIDE SEQUENCE [LARGE SCALE GENOMIC DNA]</scope>
    <source>
        <strain evidence="6 7">DSM 44594</strain>
    </source>
</reference>
<feature type="domain" description="HTH merR-type" evidence="5">
    <location>
        <begin position="11"/>
        <end position="80"/>
    </location>
</feature>
<dbReference type="PRINTS" id="PR00040">
    <property type="entry name" value="HTHMERR"/>
</dbReference>
<dbReference type="PATRIC" id="fig|1284240.4.peg.901"/>
<dbReference type="InterPro" id="IPR009061">
    <property type="entry name" value="DNA-bd_dom_put_sf"/>
</dbReference>
<evidence type="ECO:0000313" key="7">
    <source>
        <dbReference type="Proteomes" id="UP000054226"/>
    </source>
</evidence>
<dbReference type="SUPFAM" id="SSF46955">
    <property type="entry name" value="Putative DNA-binding domain"/>
    <property type="match status" value="1"/>
</dbReference>
<dbReference type="GO" id="GO:0003700">
    <property type="term" value="F:DNA-binding transcription factor activity"/>
    <property type="evidence" value="ECO:0007669"/>
    <property type="project" value="InterPro"/>
</dbReference>
<keyword evidence="7" id="KW-1185">Reference proteome</keyword>
<name>M2YPD6_9PSEU</name>
<proteinExistence type="predicted"/>
<dbReference type="Pfam" id="PF00376">
    <property type="entry name" value="MerR"/>
    <property type="match status" value="1"/>
</dbReference>
<dbReference type="PROSITE" id="PS50937">
    <property type="entry name" value="HTH_MERR_2"/>
    <property type="match status" value="1"/>
</dbReference>
<organism evidence="6 7">
    <name type="scientific">Amycolatopsis decaplanina DSM 44594</name>
    <dbReference type="NCBI Taxonomy" id="1284240"/>
    <lineage>
        <taxon>Bacteria</taxon>
        <taxon>Bacillati</taxon>
        <taxon>Actinomycetota</taxon>
        <taxon>Actinomycetes</taxon>
        <taxon>Pseudonocardiales</taxon>
        <taxon>Pseudonocardiaceae</taxon>
        <taxon>Amycolatopsis</taxon>
    </lineage>
</organism>
<sequence length="151" mass="16554">MRTEATKALTALTMSQVTSRAGVRPDTVRYYERIGLLPTPARTTGAHRRYDEGVIDRLRFIRGTQRLGLTLTEIGDLLSVRDTGACPCEPAETMLERHLAEIEAEMARLGELRAELTSMLSGMSGEKCADPLPGAWCPPDHELEGGGERPC</sequence>
<keyword evidence="2" id="KW-0805">Transcription regulation</keyword>
<dbReference type="AlphaFoldDB" id="M2YPD6"/>
<evidence type="ECO:0000313" key="6">
    <source>
        <dbReference type="EMBL" id="EME63845.1"/>
    </source>
</evidence>
<accession>M2YPD6</accession>
<protein>
    <submittedName>
        <fullName evidence="6">MerR family transcriptional regulator</fullName>
    </submittedName>
</protein>
<dbReference type="Gene3D" id="1.10.1660.10">
    <property type="match status" value="1"/>
</dbReference>
<dbReference type="Pfam" id="PF09278">
    <property type="entry name" value="MerR-DNA-bind"/>
    <property type="match status" value="1"/>
</dbReference>
<dbReference type="InterPro" id="IPR047057">
    <property type="entry name" value="MerR_fam"/>
</dbReference>
<dbReference type="InterPro" id="IPR015358">
    <property type="entry name" value="Tscrpt_reg_MerR_DNA-bd"/>
</dbReference>
<dbReference type="EMBL" id="AOHO01000026">
    <property type="protein sequence ID" value="EME63845.1"/>
    <property type="molecule type" value="Genomic_DNA"/>
</dbReference>
<dbReference type="PANTHER" id="PTHR30204">
    <property type="entry name" value="REDOX-CYCLING DRUG-SENSING TRANSCRIPTIONAL ACTIVATOR SOXR"/>
    <property type="match status" value="1"/>
</dbReference>
<comment type="caution">
    <text evidence="6">The sequence shown here is derived from an EMBL/GenBank/DDBJ whole genome shotgun (WGS) entry which is preliminary data.</text>
</comment>
<gene>
    <name evidence="6" type="ORF">H074_04489</name>
</gene>